<reference evidence="2 3" key="1">
    <citation type="submission" date="2022-11" db="EMBL/GenBank/DDBJ databases">
        <title>Genome sequencing of Acetobacter type strain.</title>
        <authorList>
            <person name="Heo J."/>
            <person name="Lee D."/>
            <person name="Han B.-H."/>
            <person name="Hong S.-B."/>
            <person name="Kwon S.-W."/>
        </authorList>
    </citation>
    <scope>NUCLEOTIDE SEQUENCE [LARGE SCALE GENOMIC DNA]</scope>
    <source>
        <strain evidence="2 3">KACC 21253</strain>
    </source>
</reference>
<evidence type="ECO:0000313" key="2">
    <source>
        <dbReference type="EMBL" id="MCX2563317.1"/>
    </source>
</evidence>
<accession>A0ABT3QDD8</accession>
<keyword evidence="3" id="KW-1185">Reference proteome</keyword>
<dbReference type="Pfam" id="PF18013">
    <property type="entry name" value="Phage_lysozyme2"/>
    <property type="match status" value="1"/>
</dbReference>
<dbReference type="RefSeq" id="WP_173559061.1">
    <property type="nucleotide sequence ID" value="NZ_JAPIUZ010000002.1"/>
</dbReference>
<proteinExistence type="predicted"/>
<feature type="domain" description="Phage tail lysozyme" evidence="1">
    <location>
        <begin position="417"/>
        <end position="545"/>
    </location>
</feature>
<evidence type="ECO:0000259" key="1">
    <source>
        <dbReference type="Pfam" id="PF18013"/>
    </source>
</evidence>
<organism evidence="2 3">
    <name type="scientific">Acetobacter thailandicus</name>
    <dbReference type="NCBI Taxonomy" id="1502842"/>
    <lineage>
        <taxon>Bacteria</taxon>
        <taxon>Pseudomonadati</taxon>
        <taxon>Pseudomonadota</taxon>
        <taxon>Alphaproteobacteria</taxon>
        <taxon>Acetobacterales</taxon>
        <taxon>Acetobacteraceae</taxon>
        <taxon>Acetobacter</taxon>
    </lineage>
</organism>
<dbReference type="EMBL" id="JAPIUZ010000002">
    <property type="protein sequence ID" value="MCX2563317.1"/>
    <property type="molecule type" value="Genomic_DNA"/>
</dbReference>
<dbReference type="Proteomes" id="UP001301152">
    <property type="component" value="Unassembled WGS sequence"/>
</dbReference>
<comment type="caution">
    <text evidence="2">The sequence shown here is derived from an EMBL/GenBank/DDBJ whole genome shotgun (WGS) entry which is preliminary data.</text>
</comment>
<sequence length="600" mass="65014">MADAGVIKEFLVGLGFKINQKGQRDFKEALDGAQKAALGLIAGLSAVVAAVGKVAQSYEQLGYASERAQSSVSGMQRFAFAISQVGGNADSARASLQSIGNFLRSTPGGEGFIQRLGVQTRDAHGHLRDTAAIMSDMGSHFRTMPYWRARASAGVLGIDENTLQAMMRGGQGHWQNRYAEIYRRLGVDQNKAAKASHHFMQELRDLGVVFQAVRDKVAITLMPVLERFRDFCFHMYDSFTHLSTATKIWVFAIGSAVVAWRLLNTAFMQSPVGRVLALGAALLALYDDYKSWQSGAKSLINWKEWQPGIDALQDGVKQVGILLKELWPDVEPALAPMGNFFRNILVDSLKATGHAISGIAKALDNIAHGRFRAAWGNIMDMTQEGVGNLKNIGQSGAGLLSSGIGALSGMDAGKVNTAMQYLTDQGIDREHALAMIGNWQQESGLLNPERTDKGHFGLEQWEPYRRDTILKNLGIDVKKAGFLDQMRAAVWELRNGPESKNWDGFLKTSGMSDAAAFFAKNIERSGEKPGDPGFDSRIAYAAKAASISNFNTLAGSHAPTINQTVNITSNGNPAAIASAVHGATTHALNTAVRNMKARRQ</sequence>
<protein>
    <submittedName>
        <fullName evidence="2">Phage tail tip lysozyme</fullName>
    </submittedName>
</protein>
<dbReference type="Gene3D" id="1.10.530.10">
    <property type="match status" value="1"/>
</dbReference>
<dbReference type="InterPro" id="IPR041219">
    <property type="entry name" value="Phage_lysozyme2"/>
</dbReference>
<evidence type="ECO:0000313" key="3">
    <source>
        <dbReference type="Proteomes" id="UP001301152"/>
    </source>
</evidence>
<name>A0ABT3QDD8_9PROT</name>
<gene>
    <name evidence="2" type="ORF">OQ497_04985</name>
</gene>